<evidence type="ECO:0000313" key="11">
    <source>
        <dbReference type="EMBL" id="ORX50711.1"/>
    </source>
</evidence>
<dbReference type="GO" id="GO:0008534">
    <property type="term" value="F:oxidized purine nucleobase lesion DNA N-glycosylase activity"/>
    <property type="evidence" value="ECO:0007669"/>
    <property type="project" value="UniProtKB-EC"/>
</dbReference>
<feature type="domain" description="Formamidopyrimidine-DNA glycosylase catalytic" evidence="10">
    <location>
        <begin position="2"/>
        <end position="98"/>
    </location>
</feature>
<keyword evidence="5" id="KW-0238">DNA-binding</keyword>
<evidence type="ECO:0000256" key="8">
    <source>
        <dbReference type="ARBA" id="ARBA00023268"/>
    </source>
</evidence>
<dbReference type="AlphaFoldDB" id="A0A1Y1V9S6"/>
<evidence type="ECO:0000256" key="4">
    <source>
        <dbReference type="ARBA" id="ARBA00022801"/>
    </source>
</evidence>
<evidence type="ECO:0000256" key="6">
    <source>
        <dbReference type="ARBA" id="ARBA00023204"/>
    </source>
</evidence>
<dbReference type="Gene3D" id="3.20.190.10">
    <property type="entry name" value="MutM-like, N-terminal"/>
    <property type="match status" value="1"/>
</dbReference>
<dbReference type="GO" id="GO:0003906">
    <property type="term" value="F:DNA-(apurinic or apyrimidinic site) endonuclease activity"/>
    <property type="evidence" value="ECO:0007669"/>
    <property type="project" value="InterPro"/>
</dbReference>
<feature type="non-terminal residue" evidence="11">
    <location>
        <position position="288"/>
    </location>
</feature>
<dbReference type="SMART" id="SM00898">
    <property type="entry name" value="Fapy_DNA_glyco"/>
    <property type="match status" value="1"/>
</dbReference>
<proteinExistence type="inferred from homology"/>
<dbReference type="GO" id="GO:0005634">
    <property type="term" value="C:nucleus"/>
    <property type="evidence" value="ECO:0007669"/>
    <property type="project" value="TreeGrafter"/>
</dbReference>
<keyword evidence="8" id="KW-0511">Multifunctional enzyme</keyword>
<dbReference type="InterPro" id="IPR015886">
    <property type="entry name" value="H2TH_FPG"/>
</dbReference>
<organism evidence="11 12">
    <name type="scientific">Piromyces finnis</name>
    <dbReference type="NCBI Taxonomy" id="1754191"/>
    <lineage>
        <taxon>Eukaryota</taxon>
        <taxon>Fungi</taxon>
        <taxon>Fungi incertae sedis</taxon>
        <taxon>Chytridiomycota</taxon>
        <taxon>Chytridiomycota incertae sedis</taxon>
        <taxon>Neocallimastigomycetes</taxon>
        <taxon>Neocallimastigales</taxon>
        <taxon>Neocallimastigaceae</taxon>
        <taxon>Piromyces</taxon>
    </lineage>
</organism>
<dbReference type="PANTHER" id="PTHR22993">
    <property type="entry name" value="FORMAMIDOPYRIMIDINE-DNA GLYCOSYLASE"/>
    <property type="match status" value="1"/>
</dbReference>
<keyword evidence="7" id="KW-0456">Lyase</keyword>
<dbReference type="GO" id="GO:0008270">
    <property type="term" value="F:zinc ion binding"/>
    <property type="evidence" value="ECO:0007669"/>
    <property type="project" value="InterPro"/>
</dbReference>
<comment type="similarity">
    <text evidence="2">Belongs to the FPG family.</text>
</comment>
<dbReference type="FunFam" id="1.10.8.50:FF:000009">
    <property type="entry name" value="Formamidopyrimidine-DNA glycosylase"/>
    <property type="match status" value="1"/>
</dbReference>
<dbReference type="OrthoDB" id="444592at2759"/>
<dbReference type="PANTHER" id="PTHR22993:SF9">
    <property type="entry name" value="FORMAMIDOPYRIMIDINE-DNA GLYCOSYLASE"/>
    <property type="match status" value="1"/>
</dbReference>
<dbReference type="GO" id="GO:0003684">
    <property type="term" value="F:damaged DNA binding"/>
    <property type="evidence" value="ECO:0007669"/>
    <property type="project" value="InterPro"/>
</dbReference>
<keyword evidence="9" id="KW-0326">Glycosidase</keyword>
<evidence type="ECO:0000256" key="9">
    <source>
        <dbReference type="ARBA" id="ARBA00023295"/>
    </source>
</evidence>
<dbReference type="SMART" id="SM01232">
    <property type="entry name" value="H2TH"/>
    <property type="match status" value="1"/>
</dbReference>
<dbReference type="InterPro" id="IPR035937">
    <property type="entry name" value="FPG_N"/>
</dbReference>
<keyword evidence="12" id="KW-1185">Reference proteome</keyword>
<name>A0A1Y1V9S6_9FUNG</name>
<dbReference type="Proteomes" id="UP000193719">
    <property type="component" value="Unassembled WGS sequence"/>
</dbReference>
<protein>
    <recommendedName>
        <fullName evidence="10">Formamidopyrimidine-DNA glycosylase catalytic domain-containing protein</fullName>
    </recommendedName>
</protein>
<comment type="caution">
    <text evidence="11">The sequence shown here is derived from an EMBL/GenBank/DDBJ whole genome shotgun (WGS) entry which is preliminary data.</text>
</comment>
<dbReference type="InterPro" id="IPR010979">
    <property type="entry name" value="Ribosomal_uS13-like_H2TH"/>
</dbReference>
<dbReference type="Pfam" id="PF06831">
    <property type="entry name" value="H2TH"/>
    <property type="match status" value="1"/>
</dbReference>
<keyword evidence="3" id="KW-0227">DNA damage</keyword>
<dbReference type="SUPFAM" id="SSF46946">
    <property type="entry name" value="S13-like H2TH domain"/>
    <property type="match status" value="1"/>
</dbReference>
<evidence type="ECO:0000256" key="1">
    <source>
        <dbReference type="ARBA" id="ARBA00001668"/>
    </source>
</evidence>
<sequence length="288" mass="33062">MPELPEVERAKKYLEPFIGKTIIKAKAPIDTIVFSKQDSQDVVKSILGKKILDVKRHGKVFWIELEDSFQLGFHFGMTGELKIKGQQLIQYRNAKSKDDVSWPPRWYKMMIYITDDKKNNNKIDCFTFCDVRRLGRVWLSKDIMKEEPLSNHGFDIMNEVPPFEDYLKSIKTKTCGIKALLLDQSFSSGIGNWIADEILYQARVHPLQNVSALNDEDIKRIYDSMNEIIKLSISVNADADLFPKDWIFHYRWNKRGSTKGNSVSIPGVGKIEFLKAGGRTSAIVPTLQ</sequence>
<dbReference type="GO" id="GO:0016829">
    <property type="term" value="F:lyase activity"/>
    <property type="evidence" value="ECO:0007669"/>
    <property type="project" value="UniProtKB-KW"/>
</dbReference>
<evidence type="ECO:0000256" key="5">
    <source>
        <dbReference type="ARBA" id="ARBA00023125"/>
    </source>
</evidence>
<dbReference type="EMBL" id="MCFH01000020">
    <property type="protein sequence ID" value="ORX50711.1"/>
    <property type="molecule type" value="Genomic_DNA"/>
</dbReference>
<dbReference type="PROSITE" id="PS51068">
    <property type="entry name" value="FPG_CAT"/>
    <property type="match status" value="1"/>
</dbReference>
<dbReference type="STRING" id="1754191.A0A1Y1V9S6"/>
<keyword evidence="4" id="KW-0378">Hydrolase</keyword>
<accession>A0A1Y1V9S6</accession>
<keyword evidence="6" id="KW-0234">DNA repair</keyword>
<evidence type="ECO:0000256" key="2">
    <source>
        <dbReference type="ARBA" id="ARBA00009409"/>
    </source>
</evidence>
<evidence type="ECO:0000259" key="10">
    <source>
        <dbReference type="PROSITE" id="PS51068"/>
    </source>
</evidence>
<evidence type="ECO:0000256" key="3">
    <source>
        <dbReference type="ARBA" id="ARBA00022763"/>
    </source>
</evidence>
<dbReference type="SUPFAM" id="SSF81624">
    <property type="entry name" value="N-terminal domain of MutM-like DNA repair proteins"/>
    <property type="match status" value="1"/>
</dbReference>
<dbReference type="Gene3D" id="1.10.8.50">
    <property type="match status" value="1"/>
</dbReference>
<evidence type="ECO:0000313" key="12">
    <source>
        <dbReference type="Proteomes" id="UP000193719"/>
    </source>
</evidence>
<gene>
    <name evidence="11" type="ORF">BCR36DRAFT_268410</name>
</gene>
<dbReference type="InterPro" id="IPR012319">
    <property type="entry name" value="FPG_cat"/>
</dbReference>
<reference evidence="11 12" key="1">
    <citation type="submission" date="2016-08" db="EMBL/GenBank/DDBJ databases">
        <title>Genomes of anaerobic fungi encode conserved fungal cellulosomes for biomass hydrolysis.</title>
        <authorList>
            <consortium name="DOE Joint Genome Institute"/>
            <person name="Haitjema C.H."/>
            <person name="Gilmore S.P."/>
            <person name="Henske J.K."/>
            <person name="Solomon K.V."/>
            <person name="De Groot R."/>
            <person name="Kuo A."/>
            <person name="Mondo S.J."/>
            <person name="Salamov A.A."/>
            <person name="Labutti K."/>
            <person name="Zhao Z."/>
            <person name="Chiniquy J."/>
            <person name="Barry K."/>
            <person name="Brewer H.M."/>
            <person name="Purvine S.O."/>
            <person name="Wright A.T."/>
            <person name="Boxma B."/>
            <person name="Van Alen T."/>
            <person name="Hackstein J.H."/>
            <person name="Baker S.E."/>
            <person name="Grigoriev I.V."/>
            <person name="O'Malley M.A."/>
        </authorList>
    </citation>
    <scope>NUCLEOTIDE SEQUENCE [LARGE SCALE GENOMIC DNA]</scope>
    <source>
        <strain evidence="12">finn</strain>
    </source>
</reference>
<comment type="catalytic activity">
    <reaction evidence="1">
        <text>Hydrolysis of DNA containing ring-opened 7-methylguanine residues, releasing 2,6-diamino-4-hydroxy-5-(N-methyl)formamidopyrimidine.</text>
        <dbReference type="EC" id="3.2.2.23"/>
    </reaction>
</comment>
<evidence type="ECO:0000256" key="7">
    <source>
        <dbReference type="ARBA" id="ARBA00023239"/>
    </source>
</evidence>
<dbReference type="GO" id="GO:0006284">
    <property type="term" value="P:base-excision repair"/>
    <property type="evidence" value="ECO:0007669"/>
    <property type="project" value="InterPro"/>
</dbReference>
<dbReference type="Pfam" id="PF01149">
    <property type="entry name" value="Fapy_DNA_glyco"/>
    <property type="match status" value="1"/>
</dbReference>
<reference evidence="11 12" key="2">
    <citation type="submission" date="2016-08" db="EMBL/GenBank/DDBJ databases">
        <title>Pervasive Adenine N6-methylation of Active Genes in Fungi.</title>
        <authorList>
            <consortium name="DOE Joint Genome Institute"/>
            <person name="Mondo S.J."/>
            <person name="Dannebaum R.O."/>
            <person name="Kuo R.C."/>
            <person name="Labutti K."/>
            <person name="Haridas S."/>
            <person name="Kuo A."/>
            <person name="Salamov A."/>
            <person name="Ahrendt S.R."/>
            <person name="Lipzen A."/>
            <person name="Sullivan W."/>
            <person name="Andreopoulos W.B."/>
            <person name="Clum A."/>
            <person name="Lindquist E."/>
            <person name="Daum C."/>
            <person name="Ramamoorthy G.K."/>
            <person name="Gryganskyi A."/>
            <person name="Culley D."/>
            <person name="Magnuson J.K."/>
            <person name="James T.Y."/>
            <person name="O'Malley M.A."/>
            <person name="Stajich J.E."/>
            <person name="Spatafora J.W."/>
            <person name="Visel A."/>
            <person name="Grigoriev I.V."/>
        </authorList>
    </citation>
    <scope>NUCLEOTIDE SEQUENCE [LARGE SCALE GENOMIC DNA]</scope>
    <source>
        <strain evidence="12">finn</strain>
    </source>
</reference>